<dbReference type="GO" id="GO:0007165">
    <property type="term" value="P:signal transduction"/>
    <property type="evidence" value="ECO:0007669"/>
    <property type="project" value="TreeGrafter"/>
</dbReference>
<keyword evidence="3" id="KW-0547">Nucleotide-binding</keyword>
<accession>A0A4S4EB21</accession>
<evidence type="ECO:0000256" key="5">
    <source>
        <dbReference type="ARBA" id="ARBA00022840"/>
    </source>
</evidence>
<dbReference type="GO" id="GO:0005524">
    <property type="term" value="F:ATP binding"/>
    <property type="evidence" value="ECO:0007669"/>
    <property type="project" value="UniProtKB-KW"/>
</dbReference>
<dbReference type="InterPro" id="IPR000719">
    <property type="entry name" value="Prot_kinase_dom"/>
</dbReference>
<dbReference type="AlphaFoldDB" id="A0A4S4EB21"/>
<comment type="caution">
    <text evidence="7">The sequence shown here is derived from an EMBL/GenBank/DDBJ whole genome shotgun (WGS) entry which is preliminary data.</text>
</comment>
<keyword evidence="5" id="KW-0067">ATP-binding</keyword>
<dbReference type="InterPro" id="IPR011990">
    <property type="entry name" value="TPR-like_helical_dom_sf"/>
</dbReference>
<evidence type="ECO:0000256" key="2">
    <source>
        <dbReference type="ARBA" id="ARBA00022679"/>
    </source>
</evidence>
<dbReference type="SUPFAM" id="SSF48452">
    <property type="entry name" value="TPR-like"/>
    <property type="match status" value="1"/>
</dbReference>
<proteinExistence type="predicted"/>
<dbReference type="Pfam" id="PF00069">
    <property type="entry name" value="Pkinase"/>
    <property type="match status" value="1"/>
</dbReference>
<sequence>MSGKSCIYVDRFDDAIAAAQRAARLDSSNKEVNMVVRRTRAVAMARSNGNDLSKLSQFEKAIKDWIAALNVRPSYKKARLRRVNCYAKPENLLLDSFGVLKVSDFGLSAFSQQAREDVLFLTACGTPNYVALEVLTDKGYDGTTADIWSCGVIPIVLMAGYLPFDEPNHMALKAFKNLGFGSTATITNTPAKDLLTVVVTDSISILVEAVTKKFLEISGEHMDLVSTTAIRTTCSPRHLPSGSNPAPARYSFEYLDRVEIIVAHMVGGVDASLKMSQGWPVSNHALKLISLKHSSQYSKEISPSFLCKVEQRKRRKRVVVIIDSIEINQTTHLCGEIF</sequence>
<evidence type="ECO:0000259" key="6">
    <source>
        <dbReference type="PROSITE" id="PS50011"/>
    </source>
</evidence>
<dbReference type="InterPro" id="IPR011009">
    <property type="entry name" value="Kinase-like_dom_sf"/>
</dbReference>
<evidence type="ECO:0000256" key="1">
    <source>
        <dbReference type="ARBA" id="ARBA00022527"/>
    </source>
</evidence>
<protein>
    <recommendedName>
        <fullName evidence="6">Protein kinase domain-containing protein</fullName>
    </recommendedName>
</protein>
<keyword evidence="2" id="KW-0808">Transferase</keyword>
<gene>
    <name evidence="7" type="ORF">TEA_008231</name>
</gene>
<dbReference type="Proteomes" id="UP000306102">
    <property type="component" value="Unassembled WGS sequence"/>
</dbReference>
<reference evidence="7 8" key="1">
    <citation type="journal article" date="2018" name="Proc. Natl. Acad. Sci. U.S.A.">
        <title>Draft genome sequence of Camellia sinensis var. sinensis provides insights into the evolution of the tea genome and tea quality.</title>
        <authorList>
            <person name="Wei C."/>
            <person name="Yang H."/>
            <person name="Wang S."/>
            <person name="Zhao J."/>
            <person name="Liu C."/>
            <person name="Gao L."/>
            <person name="Xia E."/>
            <person name="Lu Y."/>
            <person name="Tai Y."/>
            <person name="She G."/>
            <person name="Sun J."/>
            <person name="Cao H."/>
            <person name="Tong W."/>
            <person name="Gao Q."/>
            <person name="Li Y."/>
            <person name="Deng W."/>
            <person name="Jiang X."/>
            <person name="Wang W."/>
            <person name="Chen Q."/>
            <person name="Zhang S."/>
            <person name="Li H."/>
            <person name="Wu J."/>
            <person name="Wang P."/>
            <person name="Li P."/>
            <person name="Shi C."/>
            <person name="Zheng F."/>
            <person name="Jian J."/>
            <person name="Huang B."/>
            <person name="Shan D."/>
            <person name="Shi M."/>
            <person name="Fang C."/>
            <person name="Yue Y."/>
            <person name="Li F."/>
            <person name="Li D."/>
            <person name="Wei S."/>
            <person name="Han B."/>
            <person name="Jiang C."/>
            <person name="Yin Y."/>
            <person name="Xia T."/>
            <person name="Zhang Z."/>
            <person name="Bennetzen J.L."/>
            <person name="Zhao S."/>
            <person name="Wan X."/>
        </authorList>
    </citation>
    <scope>NUCLEOTIDE SEQUENCE [LARGE SCALE GENOMIC DNA]</scope>
    <source>
        <strain evidence="8">cv. Shuchazao</strain>
        <tissue evidence="7">Leaf</tissue>
    </source>
</reference>
<dbReference type="SMART" id="SM00220">
    <property type="entry name" value="S_TKc"/>
    <property type="match status" value="1"/>
</dbReference>
<evidence type="ECO:0000313" key="8">
    <source>
        <dbReference type="Proteomes" id="UP000306102"/>
    </source>
</evidence>
<organism evidence="7 8">
    <name type="scientific">Camellia sinensis var. sinensis</name>
    <name type="common">China tea</name>
    <dbReference type="NCBI Taxonomy" id="542762"/>
    <lineage>
        <taxon>Eukaryota</taxon>
        <taxon>Viridiplantae</taxon>
        <taxon>Streptophyta</taxon>
        <taxon>Embryophyta</taxon>
        <taxon>Tracheophyta</taxon>
        <taxon>Spermatophyta</taxon>
        <taxon>Magnoliopsida</taxon>
        <taxon>eudicotyledons</taxon>
        <taxon>Gunneridae</taxon>
        <taxon>Pentapetalae</taxon>
        <taxon>asterids</taxon>
        <taxon>Ericales</taxon>
        <taxon>Theaceae</taxon>
        <taxon>Camellia</taxon>
    </lineage>
</organism>
<evidence type="ECO:0000256" key="4">
    <source>
        <dbReference type="ARBA" id="ARBA00022777"/>
    </source>
</evidence>
<dbReference type="EMBL" id="SDRB02005898">
    <property type="protein sequence ID" value="THG13378.1"/>
    <property type="molecule type" value="Genomic_DNA"/>
</dbReference>
<dbReference type="STRING" id="542762.A0A4S4EB21"/>
<dbReference type="Gene3D" id="1.25.40.10">
    <property type="entry name" value="Tetratricopeptide repeat domain"/>
    <property type="match status" value="1"/>
</dbReference>
<dbReference type="GO" id="GO:0004674">
    <property type="term" value="F:protein serine/threonine kinase activity"/>
    <property type="evidence" value="ECO:0007669"/>
    <property type="project" value="UniProtKB-KW"/>
</dbReference>
<keyword evidence="1" id="KW-0723">Serine/threonine-protein kinase</keyword>
<dbReference type="SUPFAM" id="SSF56112">
    <property type="entry name" value="Protein kinase-like (PK-like)"/>
    <property type="match status" value="1"/>
</dbReference>
<name>A0A4S4EB21_CAMSN</name>
<evidence type="ECO:0000313" key="7">
    <source>
        <dbReference type="EMBL" id="THG13378.1"/>
    </source>
</evidence>
<dbReference type="PANTHER" id="PTHR43895">
    <property type="entry name" value="CALCIUM/CALMODULIN-DEPENDENT PROTEIN KINASE KINASE-RELATED"/>
    <property type="match status" value="1"/>
</dbReference>
<dbReference type="PANTHER" id="PTHR43895:SF145">
    <property type="entry name" value="CBL-INTERACTING SERINE_THREONINE-PROTEIN KINASE 9"/>
    <property type="match status" value="1"/>
</dbReference>
<keyword evidence="4" id="KW-0418">Kinase</keyword>
<feature type="domain" description="Protein kinase" evidence="6">
    <location>
        <begin position="1"/>
        <end position="224"/>
    </location>
</feature>
<dbReference type="Gene3D" id="1.10.510.10">
    <property type="entry name" value="Transferase(Phosphotransferase) domain 1"/>
    <property type="match status" value="1"/>
</dbReference>
<keyword evidence="8" id="KW-1185">Reference proteome</keyword>
<dbReference type="PROSITE" id="PS50011">
    <property type="entry name" value="PROTEIN_KINASE_DOM"/>
    <property type="match status" value="1"/>
</dbReference>
<evidence type="ECO:0000256" key="3">
    <source>
        <dbReference type="ARBA" id="ARBA00022741"/>
    </source>
</evidence>